<sequence>MALVIGGVMSFSQLEEKAQQYLPPEKIALVEGAYNFAMKAHQGQVRKSGDPYLAHPLQVALTLAELQLDANSLAAALLHDVPENCGIPISEIEAQFGSEVAKLVDGTTKLGKFSLSAPTEVAPRESQAENLRKMLMAMAEDLRVVFIKLADRLHNMHTLDALPPEKQRSIAQETL</sequence>
<comment type="caution">
    <text evidence="3">The sequence shown here is derived from an EMBL/GenBank/DDBJ whole genome shotgun (WGS) entry which is preliminary data.</text>
</comment>
<dbReference type="PANTHER" id="PTHR21262:SF31">
    <property type="entry name" value="GTP PYROPHOSPHOKINASE"/>
    <property type="match status" value="1"/>
</dbReference>
<dbReference type="CDD" id="cd00077">
    <property type="entry name" value="HDc"/>
    <property type="match status" value="1"/>
</dbReference>
<evidence type="ECO:0000313" key="3">
    <source>
        <dbReference type="EMBL" id="GAF97326.1"/>
    </source>
</evidence>
<evidence type="ECO:0000256" key="1">
    <source>
        <dbReference type="ARBA" id="ARBA00007476"/>
    </source>
</evidence>
<feature type="non-terminal residue" evidence="3">
    <location>
        <position position="175"/>
    </location>
</feature>
<reference evidence="3" key="1">
    <citation type="journal article" date="2014" name="Front. Microbiol.">
        <title>High frequency of phylogenetically diverse reductive dehalogenase-homologous genes in deep subseafloor sedimentary metagenomes.</title>
        <authorList>
            <person name="Kawai M."/>
            <person name="Futagami T."/>
            <person name="Toyoda A."/>
            <person name="Takaki Y."/>
            <person name="Nishi S."/>
            <person name="Hori S."/>
            <person name="Arai W."/>
            <person name="Tsubouchi T."/>
            <person name="Morono Y."/>
            <person name="Uchiyama I."/>
            <person name="Ito T."/>
            <person name="Fujiyama A."/>
            <person name="Inagaki F."/>
            <person name="Takami H."/>
        </authorList>
    </citation>
    <scope>NUCLEOTIDE SEQUENCE</scope>
    <source>
        <strain evidence="3">Expedition CK06-06</strain>
    </source>
</reference>
<name>X0UDC6_9ZZZZ</name>
<dbReference type="InterPro" id="IPR006674">
    <property type="entry name" value="HD_domain"/>
</dbReference>
<dbReference type="SMART" id="SM00471">
    <property type="entry name" value="HDc"/>
    <property type="match status" value="1"/>
</dbReference>
<organism evidence="3">
    <name type="scientific">marine sediment metagenome</name>
    <dbReference type="NCBI Taxonomy" id="412755"/>
    <lineage>
        <taxon>unclassified sequences</taxon>
        <taxon>metagenomes</taxon>
        <taxon>ecological metagenomes</taxon>
    </lineage>
</organism>
<comment type="similarity">
    <text evidence="1">Belongs to the RelA/SpoT family.</text>
</comment>
<dbReference type="Gene3D" id="1.10.3210.10">
    <property type="entry name" value="Hypothetical protein af1432"/>
    <property type="match status" value="1"/>
</dbReference>
<gene>
    <name evidence="3" type="ORF">S01H1_30393</name>
</gene>
<proteinExistence type="inferred from homology"/>
<feature type="domain" description="HD" evidence="2">
    <location>
        <begin position="52"/>
        <end position="156"/>
    </location>
</feature>
<accession>X0UDC6</accession>
<dbReference type="EMBL" id="BARS01018702">
    <property type="protein sequence ID" value="GAF97326.1"/>
    <property type="molecule type" value="Genomic_DNA"/>
</dbReference>
<dbReference type="PROSITE" id="PS51831">
    <property type="entry name" value="HD"/>
    <property type="match status" value="1"/>
</dbReference>
<dbReference type="PANTHER" id="PTHR21262">
    <property type="entry name" value="GUANOSINE-3',5'-BIS DIPHOSPHATE 3'-PYROPHOSPHOHYDROLASE"/>
    <property type="match status" value="1"/>
</dbReference>
<dbReference type="Pfam" id="PF13328">
    <property type="entry name" value="HD_4"/>
    <property type="match status" value="1"/>
</dbReference>
<dbReference type="AlphaFoldDB" id="X0UDC6"/>
<dbReference type="InterPro" id="IPR003607">
    <property type="entry name" value="HD/PDEase_dom"/>
</dbReference>
<evidence type="ECO:0000259" key="2">
    <source>
        <dbReference type="PROSITE" id="PS51831"/>
    </source>
</evidence>
<dbReference type="SUPFAM" id="SSF109604">
    <property type="entry name" value="HD-domain/PDEase-like"/>
    <property type="match status" value="1"/>
</dbReference>
<dbReference type="FunFam" id="1.10.3210.10:FF:000001">
    <property type="entry name" value="GTP pyrophosphokinase RelA"/>
    <property type="match status" value="1"/>
</dbReference>
<protein>
    <recommendedName>
        <fullName evidence="2">HD domain-containing protein</fullName>
    </recommendedName>
</protein>